<dbReference type="InterPro" id="IPR037293">
    <property type="entry name" value="Gal_Oxidase_central_sf"/>
</dbReference>
<protein>
    <submittedName>
        <fullName evidence="4">DUF1929 domain-containing protein</fullName>
    </submittedName>
</protein>
<dbReference type="InterPro" id="IPR035992">
    <property type="entry name" value="Ricin_B-like_lectins"/>
</dbReference>
<accession>A0A7Y6N4B6</accession>
<dbReference type="InterPro" id="IPR011043">
    <property type="entry name" value="Gal_Oxase/kelch_b-propeller"/>
</dbReference>
<dbReference type="PANTHER" id="PTHR32208">
    <property type="entry name" value="SECRETED PROTEIN-RELATED"/>
    <property type="match status" value="1"/>
</dbReference>
<dbReference type="CDD" id="cd00161">
    <property type="entry name" value="beta-trefoil_Ricin-like"/>
    <property type="match status" value="1"/>
</dbReference>
<gene>
    <name evidence="4" type="ORF">G5S42_37885</name>
</gene>
<dbReference type="CDD" id="cd02851">
    <property type="entry name" value="E_set_GO_C"/>
    <property type="match status" value="1"/>
</dbReference>
<organism evidence="4 5">
    <name type="scientific">Paraburkholderia youngii</name>
    <dbReference type="NCBI Taxonomy" id="2782701"/>
    <lineage>
        <taxon>Bacteria</taxon>
        <taxon>Pseudomonadati</taxon>
        <taxon>Pseudomonadota</taxon>
        <taxon>Betaproteobacteria</taxon>
        <taxon>Burkholderiales</taxon>
        <taxon>Burkholderiaceae</taxon>
        <taxon>Paraburkholderia</taxon>
    </lineage>
</organism>
<dbReference type="Gene3D" id="2.130.10.80">
    <property type="entry name" value="Galactose oxidase/kelch, beta-propeller"/>
    <property type="match status" value="1"/>
</dbReference>
<reference evidence="4 5" key="1">
    <citation type="submission" date="2020-02" db="EMBL/GenBank/DDBJ databases">
        <title>Paraburkholderia simonii sp. nov. and Paraburkholderia youngii sp. nov. Brazilian and Mexican Mimosa-associated rhizobia.</title>
        <authorList>
            <person name="Mavima L."/>
            <person name="Beukes C.W."/>
            <person name="Chan W.Y."/>
            <person name="Palmer M."/>
            <person name="De Meyer S.E."/>
            <person name="James E.K."/>
            <person name="Venter S.N."/>
            <person name="Steenkamp E.T."/>
        </authorList>
    </citation>
    <scope>NUCLEOTIDE SEQUENCE [LARGE SCALE GENOMIC DNA]</scope>
    <source>
        <strain evidence="4 5">JPY169</strain>
    </source>
</reference>
<feature type="signal peptide" evidence="2">
    <location>
        <begin position="1"/>
        <end position="37"/>
    </location>
</feature>
<dbReference type="GeneID" id="301106125"/>
<dbReference type="SUPFAM" id="SSF81296">
    <property type="entry name" value="E set domains"/>
    <property type="match status" value="1"/>
</dbReference>
<dbReference type="InterPro" id="IPR015202">
    <property type="entry name" value="GO-like_E_set"/>
</dbReference>
<dbReference type="Proteomes" id="UP000594380">
    <property type="component" value="Unassembled WGS sequence"/>
</dbReference>
<name>A0A7Y6N4B6_9BURK</name>
<dbReference type="InterPro" id="IPR014756">
    <property type="entry name" value="Ig_E-set"/>
</dbReference>
<dbReference type="PROSITE" id="PS50231">
    <property type="entry name" value="RICIN_B_LECTIN"/>
    <property type="match status" value="1"/>
</dbReference>
<dbReference type="Gene3D" id="2.80.10.50">
    <property type="match status" value="1"/>
</dbReference>
<evidence type="ECO:0000313" key="4">
    <source>
        <dbReference type="EMBL" id="NUY05344.1"/>
    </source>
</evidence>
<dbReference type="Pfam" id="PF09118">
    <property type="entry name" value="GO-like_E_set"/>
    <property type="match status" value="1"/>
</dbReference>
<dbReference type="InterPro" id="IPR013783">
    <property type="entry name" value="Ig-like_fold"/>
</dbReference>
<evidence type="ECO:0000256" key="1">
    <source>
        <dbReference type="ARBA" id="ARBA00022729"/>
    </source>
</evidence>
<comment type="caution">
    <text evidence="4">The sequence shown here is derived from an EMBL/GenBank/DDBJ whole genome shotgun (WGS) entry which is preliminary data.</text>
</comment>
<dbReference type="SMART" id="SM00458">
    <property type="entry name" value="RICIN"/>
    <property type="match status" value="1"/>
</dbReference>
<dbReference type="Pfam" id="PF07250">
    <property type="entry name" value="Glyoxal_oxid_N"/>
    <property type="match status" value="1"/>
</dbReference>
<evidence type="ECO:0000313" key="5">
    <source>
        <dbReference type="Proteomes" id="UP000594380"/>
    </source>
</evidence>
<dbReference type="InterPro" id="IPR000772">
    <property type="entry name" value="Ricin_B_lectin"/>
</dbReference>
<keyword evidence="1 2" id="KW-0732">Signal</keyword>
<dbReference type="Gene3D" id="2.60.40.10">
    <property type="entry name" value="Immunoglobulins"/>
    <property type="match status" value="1"/>
</dbReference>
<dbReference type="PANTHER" id="PTHR32208:SF68">
    <property type="entry name" value="GALACTOSE OXIDASE"/>
    <property type="match status" value="1"/>
</dbReference>
<feature type="domain" description="Ricin B lectin" evidence="3">
    <location>
        <begin position="42"/>
        <end position="174"/>
    </location>
</feature>
<sequence>MSQTRSRRITSQLFGKCVKALLLIAFLPVLSMFSATADAQTSSTITINGTSLCADVSAISTTPGASVIEWTCNGQNNELWTVTQNNGLYQFVNVNSNLCLDIYGVSTDAGAGADQWNCNGQPNQSFQLIPQGGGFAIVASQSNLCLAIAGLTAQGSQITQQPCSGGPLQTWQISGMTAKTLPAKWTTPYNLSIVPAAAANLPDGTVVLWSADQKLNFTAGEVTPGNTYTAIFNPTTGTSKQVYVTNTGHDMFCPGIVNLPDGRIYVTGGSSSDETSFYTPSTGQWSSGPLMKIARAYQGSVTLSNGNVFQVGGSWNGGEGGKTGETWSPSTGWQVNSAILADYILTNDAAGIFRSDNHAWLFAVANGRVFHAGPSVAMHWFDTAGAGNVTPAGNRGSDTDAMNGNAVMYDIGKILAVGGATSYEYANATANATLIDISSGTAVTQTLTPMNYRRAFNTSVVLPNGQVVVLGGEAYPVTFSDDTSVLAPELWDPTTKTFSVLPPQAVPRNYHSIGLLLPDGRVLSGGGGLCGSCSTNHTNLEILTPPYLLNADGSAATRPTLTAAPTTAQLGTSIAVTGSSGITAFALMRMSSSTHAVNNEQRRVPVTFTVGTAGEYLINIPSDPGVVVPGYYMLFGLNAKGVPSVSRTVQIQ</sequence>
<dbReference type="InterPro" id="IPR009880">
    <property type="entry name" value="Glyoxal_oxidase_N"/>
</dbReference>
<proteinExistence type="predicted"/>
<dbReference type="AlphaFoldDB" id="A0A7Y6N4B6"/>
<dbReference type="Pfam" id="PF00652">
    <property type="entry name" value="Ricin_B_lectin"/>
    <property type="match status" value="1"/>
</dbReference>
<feature type="chain" id="PRO_5030529588" evidence="2">
    <location>
        <begin position="38"/>
        <end position="652"/>
    </location>
</feature>
<dbReference type="InterPro" id="IPR006652">
    <property type="entry name" value="Kelch_1"/>
</dbReference>
<dbReference type="RefSeq" id="WP_176111787.1">
    <property type="nucleotide sequence ID" value="NZ_JAALDK010000002.1"/>
</dbReference>
<dbReference type="SUPFAM" id="SSF50965">
    <property type="entry name" value="Galactose oxidase, central domain"/>
    <property type="match status" value="1"/>
</dbReference>
<evidence type="ECO:0000259" key="3">
    <source>
        <dbReference type="SMART" id="SM00458"/>
    </source>
</evidence>
<evidence type="ECO:0000256" key="2">
    <source>
        <dbReference type="SAM" id="SignalP"/>
    </source>
</evidence>
<dbReference type="SMART" id="SM00612">
    <property type="entry name" value="Kelch"/>
    <property type="match status" value="2"/>
</dbReference>
<dbReference type="EMBL" id="JAALDK010000002">
    <property type="protein sequence ID" value="NUY05344.1"/>
    <property type="molecule type" value="Genomic_DNA"/>
</dbReference>
<dbReference type="SUPFAM" id="SSF50370">
    <property type="entry name" value="Ricin B-like lectins"/>
    <property type="match status" value="1"/>
</dbReference>